<evidence type="ECO:0000256" key="9">
    <source>
        <dbReference type="ARBA" id="ARBA00023235"/>
    </source>
</evidence>
<keyword evidence="9 10" id="KW-0413">Isomerase</keyword>
<evidence type="ECO:0000256" key="10">
    <source>
        <dbReference type="HAMAP-Rule" id="MF_00135"/>
    </source>
</evidence>
<dbReference type="Pfam" id="PF00697">
    <property type="entry name" value="PRAI"/>
    <property type="match status" value="1"/>
</dbReference>
<dbReference type="CDD" id="cd00405">
    <property type="entry name" value="PRAI"/>
    <property type="match status" value="1"/>
</dbReference>
<dbReference type="PANTHER" id="PTHR42894:SF1">
    <property type="entry name" value="N-(5'-PHOSPHORIBOSYL)ANTHRANILATE ISOMERASE"/>
    <property type="match status" value="1"/>
</dbReference>
<organism evidence="12 13">
    <name type="scientific">Dendrosporobacter quercicolus</name>
    <dbReference type="NCBI Taxonomy" id="146817"/>
    <lineage>
        <taxon>Bacteria</taxon>
        <taxon>Bacillati</taxon>
        <taxon>Bacillota</taxon>
        <taxon>Negativicutes</taxon>
        <taxon>Selenomonadales</taxon>
        <taxon>Sporomusaceae</taxon>
        <taxon>Dendrosporobacter</taxon>
    </lineage>
</organism>
<protein>
    <recommendedName>
        <fullName evidence="5 10">N-(5'-phosphoribosyl)anthranilate isomerase</fullName>
        <shortName evidence="10">PRAI</shortName>
        <ecNumber evidence="4 10">5.3.1.24</ecNumber>
    </recommendedName>
</protein>
<dbReference type="UniPathway" id="UPA00035">
    <property type="reaction ID" value="UER00042"/>
</dbReference>
<evidence type="ECO:0000256" key="5">
    <source>
        <dbReference type="ARBA" id="ARBA00022272"/>
    </source>
</evidence>
<evidence type="ECO:0000256" key="2">
    <source>
        <dbReference type="ARBA" id="ARBA00004664"/>
    </source>
</evidence>
<evidence type="ECO:0000256" key="3">
    <source>
        <dbReference type="ARBA" id="ARBA00007571"/>
    </source>
</evidence>
<dbReference type="InterPro" id="IPR013785">
    <property type="entry name" value="Aldolase_TIM"/>
</dbReference>
<keyword evidence="13" id="KW-1185">Reference proteome</keyword>
<gene>
    <name evidence="10" type="primary">trpF</name>
    <name evidence="12" type="ORF">SAMN04488502_10772</name>
</gene>
<dbReference type="HAMAP" id="MF_00135">
    <property type="entry name" value="PRAI"/>
    <property type="match status" value="1"/>
</dbReference>
<accession>A0A1G9VY34</accession>
<feature type="domain" description="N-(5'phosphoribosyl) anthranilate isomerase (PRAI)" evidence="11">
    <location>
        <begin position="3"/>
        <end position="197"/>
    </location>
</feature>
<evidence type="ECO:0000256" key="7">
    <source>
        <dbReference type="ARBA" id="ARBA00022822"/>
    </source>
</evidence>
<dbReference type="InterPro" id="IPR011060">
    <property type="entry name" value="RibuloseP-bd_barrel"/>
</dbReference>
<dbReference type="OrthoDB" id="9786954at2"/>
<dbReference type="STRING" id="146817.SAMN04488502_10772"/>
<proteinExistence type="inferred from homology"/>
<dbReference type="GO" id="GO:0000162">
    <property type="term" value="P:L-tryptophan biosynthetic process"/>
    <property type="evidence" value="ECO:0007669"/>
    <property type="project" value="UniProtKB-UniRule"/>
</dbReference>
<dbReference type="PANTHER" id="PTHR42894">
    <property type="entry name" value="N-(5'-PHOSPHORIBOSYL)ANTHRANILATE ISOMERASE"/>
    <property type="match status" value="1"/>
</dbReference>
<dbReference type="RefSeq" id="WP_092074087.1">
    <property type="nucleotide sequence ID" value="NZ_FNHB01000007.1"/>
</dbReference>
<evidence type="ECO:0000256" key="4">
    <source>
        <dbReference type="ARBA" id="ARBA00012572"/>
    </source>
</evidence>
<dbReference type="SUPFAM" id="SSF51366">
    <property type="entry name" value="Ribulose-phoshate binding barrel"/>
    <property type="match status" value="1"/>
</dbReference>
<name>A0A1G9VY34_9FIRM</name>
<dbReference type="InterPro" id="IPR044643">
    <property type="entry name" value="TrpF_fam"/>
</dbReference>
<dbReference type="EC" id="5.3.1.24" evidence="4 10"/>
<evidence type="ECO:0000313" key="13">
    <source>
        <dbReference type="Proteomes" id="UP000214880"/>
    </source>
</evidence>
<dbReference type="InterPro" id="IPR001240">
    <property type="entry name" value="PRAI_dom"/>
</dbReference>
<dbReference type="EMBL" id="FNHB01000007">
    <property type="protein sequence ID" value="SDM77164.1"/>
    <property type="molecule type" value="Genomic_DNA"/>
</dbReference>
<dbReference type="GO" id="GO:0004640">
    <property type="term" value="F:phosphoribosylanthranilate isomerase activity"/>
    <property type="evidence" value="ECO:0007669"/>
    <property type="project" value="UniProtKB-UniRule"/>
</dbReference>
<evidence type="ECO:0000256" key="8">
    <source>
        <dbReference type="ARBA" id="ARBA00023141"/>
    </source>
</evidence>
<evidence type="ECO:0000256" key="6">
    <source>
        <dbReference type="ARBA" id="ARBA00022605"/>
    </source>
</evidence>
<evidence type="ECO:0000256" key="1">
    <source>
        <dbReference type="ARBA" id="ARBA00001164"/>
    </source>
</evidence>
<evidence type="ECO:0000313" key="12">
    <source>
        <dbReference type="EMBL" id="SDM77164.1"/>
    </source>
</evidence>
<dbReference type="Proteomes" id="UP000214880">
    <property type="component" value="Unassembled WGS sequence"/>
</dbReference>
<comment type="pathway">
    <text evidence="2 10">Amino-acid biosynthesis; L-tryptophan biosynthesis; L-tryptophan from chorismate: step 3/5.</text>
</comment>
<keyword evidence="7 10" id="KW-0822">Tryptophan biosynthesis</keyword>
<dbReference type="AlphaFoldDB" id="A0A1G9VY34"/>
<comment type="catalytic activity">
    <reaction evidence="1 10">
        <text>N-(5-phospho-beta-D-ribosyl)anthranilate = 1-(2-carboxyphenylamino)-1-deoxy-D-ribulose 5-phosphate</text>
        <dbReference type="Rhea" id="RHEA:21540"/>
        <dbReference type="ChEBI" id="CHEBI:18277"/>
        <dbReference type="ChEBI" id="CHEBI:58613"/>
        <dbReference type="EC" id="5.3.1.24"/>
    </reaction>
</comment>
<keyword evidence="6 10" id="KW-0028">Amino-acid biosynthesis</keyword>
<dbReference type="Gene3D" id="3.20.20.70">
    <property type="entry name" value="Aldolase class I"/>
    <property type="match status" value="1"/>
</dbReference>
<reference evidence="12 13" key="1">
    <citation type="submission" date="2016-10" db="EMBL/GenBank/DDBJ databases">
        <authorList>
            <person name="de Groot N.N."/>
        </authorList>
    </citation>
    <scope>NUCLEOTIDE SEQUENCE [LARGE SCALE GENOMIC DNA]</scope>
    <source>
        <strain evidence="12 13">DSM 1736</strain>
    </source>
</reference>
<sequence length="205" mass="21857">MIIKICGIRSLAAARAAQQAGADMLGFVFADSRRYIDPEQAAAISRQVAGIAKVGVFVNASLAEVKRIAVLCALDYVQLHGEETPEYCSRLELPVIKAFRFNAECSAGQINQYKAAFALLDSYCPGQSGGTGLVFDWRQAQAVCRQIRMPVLAAGGLTAANAAEAIALLQPAGVDVSGGVETNGVKDIDKIDQFIQAVRAVRRRN</sequence>
<keyword evidence="8 10" id="KW-0057">Aromatic amino acid biosynthesis</keyword>
<dbReference type="FunFam" id="3.20.20.70:FF:000075">
    <property type="entry name" value="Tryptophan biosynthesis protein TRP1"/>
    <property type="match status" value="1"/>
</dbReference>
<comment type="similarity">
    <text evidence="3 10">Belongs to the TrpF family.</text>
</comment>
<evidence type="ECO:0000259" key="11">
    <source>
        <dbReference type="Pfam" id="PF00697"/>
    </source>
</evidence>